<keyword evidence="2 11" id="KW-0547">Nucleotide-binding</keyword>
<keyword evidence="3 11" id="KW-0227">DNA damage</keyword>
<dbReference type="Pfam" id="PF18073">
    <property type="entry name" value="Zn_ribbon_LapB"/>
    <property type="match status" value="1"/>
</dbReference>
<dbReference type="CDD" id="cd01121">
    <property type="entry name" value="RadA_SMS_N"/>
    <property type="match status" value="1"/>
</dbReference>
<dbReference type="PROSITE" id="PS50162">
    <property type="entry name" value="RECA_2"/>
    <property type="match status" value="1"/>
</dbReference>
<keyword evidence="1 11" id="KW-0479">Metal-binding</keyword>
<keyword evidence="7 11" id="KW-0067">ATP-binding</keyword>
<dbReference type="Pfam" id="PF13541">
    <property type="entry name" value="ChlI"/>
    <property type="match status" value="1"/>
</dbReference>
<keyword evidence="4 13" id="KW-0863">Zinc-finger</keyword>
<keyword evidence="6 13" id="KW-0862">Zinc</keyword>
<feature type="domain" description="RecA family profile 1" evidence="14">
    <location>
        <begin position="66"/>
        <end position="215"/>
    </location>
</feature>
<name>A0A1F7SDU8_9BACT</name>
<proteinExistence type="inferred from homology"/>
<comment type="function">
    <text evidence="11">Plays a role in repairing double-strand DNA breaks, probably involving stabilizing or processing branched DNA or blocked replication forks.</text>
</comment>
<evidence type="ECO:0000256" key="3">
    <source>
        <dbReference type="ARBA" id="ARBA00022763"/>
    </source>
</evidence>
<evidence type="ECO:0000256" key="2">
    <source>
        <dbReference type="ARBA" id="ARBA00022741"/>
    </source>
</evidence>
<comment type="similarity">
    <text evidence="11 13">Belongs to the RecA family. RadA subfamily.</text>
</comment>
<dbReference type="GO" id="GO:0005829">
    <property type="term" value="C:cytosol"/>
    <property type="evidence" value="ECO:0007669"/>
    <property type="project" value="TreeGrafter"/>
</dbReference>
<evidence type="ECO:0000256" key="6">
    <source>
        <dbReference type="ARBA" id="ARBA00022833"/>
    </source>
</evidence>
<evidence type="ECO:0000256" key="8">
    <source>
        <dbReference type="ARBA" id="ARBA00023016"/>
    </source>
</evidence>
<dbReference type="GO" id="GO:0000725">
    <property type="term" value="P:recombinational repair"/>
    <property type="evidence" value="ECO:0007669"/>
    <property type="project" value="UniProtKB-UniRule"/>
</dbReference>
<evidence type="ECO:0000256" key="12">
    <source>
        <dbReference type="NCBIfam" id="TIGR00416"/>
    </source>
</evidence>
<dbReference type="PANTHER" id="PTHR32472">
    <property type="entry name" value="DNA REPAIR PROTEIN RADA"/>
    <property type="match status" value="1"/>
</dbReference>
<feature type="region of interest" description="Lon-protease-like" evidence="11">
    <location>
        <begin position="351"/>
        <end position="453"/>
    </location>
</feature>
<evidence type="ECO:0000256" key="11">
    <source>
        <dbReference type="HAMAP-Rule" id="MF_01498"/>
    </source>
</evidence>
<dbReference type="SUPFAM" id="SSF54211">
    <property type="entry name" value="Ribosomal protein S5 domain 2-like"/>
    <property type="match status" value="1"/>
</dbReference>
<evidence type="ECO:0000259" key="14">
    <source>
        <dbReference type="PROSITE" id="PS50162"/>
    </source>
</evidence>
<keyword evidence="5" id="KW-0378">Hydrolase</keyword>
<evidence type="ECO:0000256" key="5">
    <source>
        <dbReference type="ARBA" id="ARBA00022801"/>
    </source>
</evidence>
<dbReference type="InterPro" id="IPR027417">
    <property type="entry name" value="P-loop_NTPase"/>
</dbReference>
<evidence type="ECO:0000313" key="15">
    <source>
        <dbReference type="EMBL" id="OGL51367.1"/>
    </source>
</evidence>
<evidence type="ECO:0000256" key="7">
    <source>
        <dbReference type="ARBA" id="ARBA00022840"/>
    </source>
</evidence>
<dbReference type="EMBL" id="MGDI01000043">
    <property type="protein sequence ID" value="OGL51367.1"/>
    <property type="molecule type" value="Genomic_DNA"/>
</dbReference>
<dbReference type="InterPro" id="IPR004504">
    <property type="entry name" value="DNA_repair_RadA"/>
</dbReference>
<dbReference type="SUPFAM" id="SSF52540">
    <property type="entry name" value="P-loop containing nucleoside triphosphate hydrolases"/>
    <property type="match status" value="1"/>
</dbReference>
<keyword evidence="8 11" id="KW-0346">Stress response</keyword>
<dbReference type="AlphaFoldDB" id="A0A1F7SDU8"/>
<dbReference type="STRING" id="1817883.A3G31_01620"/>
<dbReference type="PANTHER" id="PTHR32472:SF10">
    <property type="entry name" value="DNA REPAIR PROTEIN RADA-LIKE PROTEIN"/>
    <property type="match status" value="1"/>
</dbReference>
<dbReference type="NCBIfam" id="TIGR00416">
    <property type="entry name" value="sms"/>
    <property type="match status" value="1"/>
</dbReference>
<dbReference type="InterPro" id="IPR020588">
    <property type="entry name" value="RecA_ATP-bd"/>
</dbReference>
<dbReference type="GO" id="GO:0008270">
    <property type="term" value="F:zinc ion binding"/>
    <property type="evidence" value="ECO:0007669"/>
    <property type="project" value="UniProtKB-KW"/>
</dbReference>
<evidence type="ECO:0000256" key="10">
    <source>
        <dbReference type="ARBA" id="ARBA00023204"/>
    </source>
</evidence>
<dbReference type="SMART" id="SM00382">
    <property type="entry name" value="AAA"/>
    <property type="match status" value="1"/>
</dbReference>
<feature type="binding site" evidence="11">
    <location>
        <begin position="95"/>
        <end position="102"/>
    </location>
    <ligand>
        <name>ATP</name>
        <dbReference type="ChEBI" id="CHEBI:30616"/>
    </ligand>
</feature>
<evidence type="ECO:0000256" key="13">
    <source>
        <dbReference type="RuleBase" id="RU003555"/>
    </source>
</evidence>
<dbReference type="Gene3D" id="3.30.230.10">
    <property type="match status" value="1"/>
</dbReference>
<dbReference type="GO" id="GO:0016787">
    <property type="term" value="F:hydrolase activity"/>
    <property type="evidence" value="ECO:0007669"/>
    <property type="project" value="UniProtKB-KW"/>
</dbReference>
<keyword evidence="9 11" id="KW-0238">DNA-binding</keyword>
<comment type="domain">
    <text evidence="11">The middle region has homology to RecA with ATPase motifs including the RadA KNRFG motif, while the C-terminus is homologous to Lon protease.</text>
</comment>
<feature type="short sequence motif" description="RadA KNRFG motif" evidence="11">
    <location>
        <begin position="252"/>
        <end position="256"/>
    </location>
</feature>
<evidence type="ECO:0000256" key="1">
    <source>
        <dbReference type="ARBA" id="ARBA00022723"/>
    </source>
</evidence>
<dbReference type="InterPro" id="IPR003593">
    <property type="entry name" value="AAA+_ATPase"/>
</dbReference>
<reference evidence="15 16" key="1">
    <citation type="journal article" date="2016" name="Nat. Commun.">
        <title>Thousands of microbial genomes shed light on interconnected biogeochemical processes in an aquifer system.</title>
        <authorList>
            <person name="Anantharaman K."/>
            <person name="Brown C.T."/>
            <person name="Hug L.A."/>
            <person name="Sharon I."/>
            <person name="Castelle C.J."/>
            <person name="Probst A.J."/>
            <person name="Thomas B.C."/>
            <person name="Singh A."/>
            <person name="Wilkins M.J."/>
            <person name="Karaoz U."/>
            <person name="Brodie E.L."/>
            <person name="Williams K.H."/>
            <person name="Hubbard S.S."/>
            <person name="Banfield J.F."/>
        </authorList>
    </citation>
    <scope>NUCLEOTIDE SEQUENCE [LARGE SCALE GENOMIC DNA]</scope>
</reference>
<evidence type="ECO:0000256" key="9">
    <source>
        <dbReference type="ARBA" id="ARBA00023125"/>
    </source>
</evidence>
<dbReference type="InterPro" id="IPR014774">
    <property type="entry name" value="KaiC-like_dom"/>
</dbReference>
<dbReference type="InterPro" id="IPR041166">
    <property type="entry name" value="Rubredoxin_2"/>
</dbReference>
<dbReference type="Proteomes" id="UP000178082">
    <property type="component" value="Unassembled WGS sequence"/>
</dbReference>
<evidence type="ECO:0000256" key="4">
    <source>
        <dbReference type="ARBA" id="ARBA00022771"/>
    </source>
</evidence>
<evidence type="ECO:0000313" key="16">
    <source>
        <dbReference type="Proteomes" id="UP000178082"/>
    </source>
</evidence>
<organism evidence="15 16">
    <name type="scientific">Candidatus Schekmanbacteria bacterium RIFCSPLOWO2_12_FULL_38_15</name>
    <dbReference type="NCBI Taxonomy" id="1817883"/>
    <lineage>
        <taxon>Bacteria</taxon>
        <taxon>Candidatus Schekmaniibacteriota</taxon>
    </lineage>
</organism>
<protein>
    <recommendedName>
        <fullName evidence="11 12">DNA repair protein RadA</fullName>
    </recommendedName>
</protein>
<dbReference type="Gene3D" id="3.40.50.300">
    <property type="entry name" value="P-loop containing nucleotide triphosphate hydrolases"/>
    <property type="match status" value="1"/>
</dbReference>
<sequence>MKNKTFYECQSCGYQSSKWLGKCPDCKSWNSFVVQKETNFQTVLPKSFSSYEPVPPSSLSGIEVFQERRIKSEIEELDQVLGGGIVEGSTILIGGTPGIGKSTLLLQIMGKVCSKGITGLYISGEESITQLKMRASRLHLTSSNLYLVAETCYEYFLEHIEKINPRVIVVDSIQTVFTTQIPGAPGSLSQVREIAGFLMMLAKKKNLPVFISGHVTKEGSIAGPKTLEHIVDTVLYFEGDEGNYYRILRTVKNRYGSTNEIGIFEMKDDGLYEVKNPSKIFLSDCSGKASGSAIVCSIEGTRPMLVELQALVTRSSFAVPQRVIKGIDSKRTSLLIAVLEKKLGLRLASQDIFINVVGGVEIDEPASDLGTVVAIASSLKDKPLNPYTVFTGEIGLAGEIRSVSRIELRINEVEKLGYKKMVLPEANLKNISFNGKLDLIGVNSIKDAIEMTI</sequence>
<dbReference type="GO" id="GO:0140664">
    <property type="term" value="F:ATP-dependent DNA damage sensor activity"/>
    <property type="evidence" value="ECO:0007669"/>
    <property type="project" value="InterPro"/>
</dbReference>
<dbReference type="InterPro" id="IPR014721">
    <property type="entry name" value="Ribsml_uS5_D2-typ_fold_subgr"/>
</dbReference>
<dbReference type="InterPro" id="IPR020568">
    <property type="entry name" value="Ribosomal_Su5_D2-typ_SF"/>
</dbReference>
<dbReference type="GO" id="GO:0003684">
    <property type="term" value="F:damaged DNA binding"/>
    <property type="evidence" value="ECO:0007669"/>
    <property type="project" value="InterPro"/>
</dbReference>
<dbReference type="HAMAP" id="MF_01498">
    <property type="entry name" value="RadA_bact"/>
    <property type="match status" value="1"/>
</dbReference>
<comment type="caution">
    <text evidence="15">The sequence shown here is derived from an EMBL/GenBank/DDBJ whole genome shotgun (WGS) entry which is preliminary data.</text>
</comment>
<comment type="function">
    <text evidence="13">DNA-dependent ATPase involved in processing of recombination intermediates, plays a role in repairing DNA breaks. Stimulates the branch migration of RecA-mediated strand transfer reactions, allowing the 3' invading strand to extend heteroduplex DNA faster. Binds ssDNA in the presence of ADP but not other nucleotides, has ATPase activity that is stimulated by ssDNA and various branched DNA structures, but inhibited by SSB. Does not have RecA's homology-searching function.</text>
</comment>
<accession>A0A1F7SDU8</accession>
<keyword evidence="10 11" id="KW-0234">DNA repair</keyword>
<dbReference type="GO" id="GO:0005524">
    <property type="term" value="F:ATP binding"/>
    <property type="evidence" value="ECO:0007669"/>
    <property type="project" value="UniProtKB-UniRule"/>
</dbReference>
<dbReference type="Pfam" id="PF06745">
    <property type="entry name" value="ATPase"/>
    <property type="match status" value="1"/>
</dbReference>
<dbReference type="FunFam" id="3.40.50.300:FF:000050">
    <property type="entry name" value="DNA repair protein RadA"/>
    <property type="match status" value="1"/>
</dbReference>
<dbReference type="PRINTS" id="PR01874">
    <property type="entry name" value="DNAREPAIRADA"/>
</dbReference>
<gene>
    <name evidence="11" type="primary">radA</name>
    <name evidence="15" type="ORF">A3G31_01620</name>
</gene>